<dbReference type="PANTHER" id="PTHR42655">
    <property type="entry name" value="GLYCOGEN PHOSPHORYLASE"/>
    <property type="match status" value="1"/>
</dbReference>
<keyword evidence="8 11" id="KW-0663">Pyridoxal phosphate</keyword>
<dbReference type="NCBIfam" id="TIGR02094">
    <property type="entry name" value="more_P_ylases"/>
    <property type="match status" value="1"/>
</dbReference>
<evidence type="ECO:0000256" key="7">
    <source>
        <dbReference type="ARBA" id="ARBA00022679"/>
    </source>
</evidence>
<evidence type="ECO:0000256" key="2">
    <source>
        <dbReference type="ARBA" id="ARBA00001933"/>
    </source>
</evidence>
<dbReference type="Gene3D" id="3.40.50.2000">
    <property type="entry name" value="Glycogen Phosphorylase B"/>
    <property type="match status" value="3"/>
</dbReference>
<comment type="similarity">
    <text evidence="3">Belongs to the glycogen phosphorylase family.</text>
</comment>
<dbReference type="GO" id="GO:0008184">
    <property type="term" value="F:glycogen phosphorylase activity"/>
    <property type="evidence" value="ECO:0007669"/>
    <property type="project" value="InterPro"/>
</dbReference>
<reference evidence="13" key="1">
    <citation type="submission" date="2024-05" db="EMBL/GenBank/DDBJ databases">
        <authorList>
            <person name="Yu L."/>
        </authorList>
    </citation>
    <scope>NUCLEOTIDE SEQUENCE</scope>
    <source>
        <strain evidence="13">G08B096</strain>
    </source>
</reference>
<dbReference type="InterPro" id="IPR024517">
    <property type="entry name" value="Glycogen_phosphorylase_DUF3417"/>
</dbReference>
<keyword evidence="7" id="KW-0808">Transferase</keyword>
<dbReference type="InterPro" id="IPR000811">
    <property type="entry name" value="Glyco_trans_35"/>
</dbReference>
<protein>
    <recommendedName>
        <fullName evidence="4">glycogen phosphorylase</fullName>
        <ecNumber evidence="4">2.4.1.1</ecNumber>
    </recommendedName>
</protein>
<dbReference type="SUPFAM" id="SSF53756">
    <property type="entry name" value="UDP-Glycosyltransferase/glycogen phosphorylase"/>
    <property type="match status" value="1"/>
</dbReference>
<dbReference type="AlphaFoldDB" id="A0AAU7WB26"/>
<evidence type="ECO:0000256" key="1">
    <source>
        <dbReference type="ARBA" id="ARBA00001275"/>
    </source>
</evidence>
<gene>
    <name evidence="13" type="primary">glgP</name>
    <name evidence="13" type="ORF">ABIQ69_07205</name>
</gene>
<dbReference type="Pfam" id="PF11897">
    <property type="entry name" value="DUF3417"/>
    <property type="match status" value="1"/>
</dbReference>
<dbReference type="InterPro" id="IPR035090">
    <property type="entry name" value="Pyridoxal_P_attach_site"/>
</dbReference>
<dbReference type="GO" id="GO:0005975">
    <property type="term" value="P:carbohydrate metabolic process"/>
    <property type="evidence" value="ECO:0007669"/>
    <property type="project" value="InterPro"/>
</dbReference>
<comment type="catalytic activity">
    <reaction evidence="1">
        <text>[(1-&gt;4)-alpha-D-glucosyl](n) + phosphate = [(1-&gt;4)-alpha-D-glucosyl](n-1) + alpha-D-glucose 1-phosphate</text>
        <dbReference type="Rhea" id="RHEA:41732"/>
        <dbReference type="Rhea" id="RHEA-COMP:9584"/>
        <dbReference type="Rhea" id="RHEA-COMP:9586"/>
        <dbReference type="ChEBI" id="CHEBI:15444"/>
        <dbReference type="ChEBI" id="CHEBI:43474"/>
        <dbReference type="ChEBI" id="CHEBI:58601"/>
        <dbReference type="EC" id="2.4.1.1"/>
    </reaction>
</comment>
<dbReference type="EC" id="2.4.1.1" evidence="4"/>
<proteinExistence type="inferred from homology"/>
<dbReference type="EMBL" id="CP158374">
    <property type="protein sequence ID" value="XBX83684.1"/>
    <property type="molecule type" value="Genomic_DNA"/>
</dbReference>
<dbReference type="PROSITE" id="PS00102">
    <property type="entry name" value="PHOSPHORYLASE"/>
    <property type="match status" value="1"/>
</dbReference>
<keyword evidence="6" id="KW-0328">Glycosyltransferase</keyword>
<organism evidence="13">
    <name type="scientific">Agromyces sp. G08B096</name>
    <dbReference type="NCBI Taxonomy" id="3156399"/>
    <lineage>
        <taxon>Bacteria</taxon>
        <taxon>Bacillati</taxon>
        <taxon>Actinomycetota</taxon>
        <taxon>Actinomycetes</taxon>
        <taxon>Micrococcales</taxon>
        <taxon>Microbacteriaceae</taxon>
        <taxon>Agromyces</taxon>
    </lineage>
</organism>
<sequence>MKPIRKFTVRAVVPAALGALDELAGNLRWSWHEPTRRVFEHIDPAGWAASGRDPVAFLGAVDPARLDELAADEGFVAWAERERAELRAYLDEPRWYQSLGDDAPRSIAYFSPEFGITEALPQYSGGLGILAGDHLKAASDLGVPILGVGLFYAAGYFSQSISPDGWQQERYPVQDPDGLPLSLLRRPDGTAVQVTLGLPDDRALAARVWRARVGRVTLLLLDTDVPANPDELRAVTDRLYGGGGEHRLLQELLLGIGGVRAIRAWAELAGQPEPEVFHMNEGHAGFLGLERISELIAGGLSFPEALQLVRASTVFTTHTPVPAGIDRFDRGLVERYLTNTLLPGVPPADALALGVEPGADPATSPFNMAVMGLRLAQHANGVSKLHGEVSRRMFGSLWPGFDADEVPITSVTNGVHAPTWTDPALLSLSEQVLGSADPEHADWSSAALDDAELWSVKRRMRLQLVEEARRRLAAAWSAQHAGAPAPEWIGNVLDPDALTVGFARRVPTYKRLTLMLQDPERFAAILTDPDRPVQFVVAGKSHPADDEGKRLIQQLVQFAQRPELRERIVFLPDYDMGMASVLYPGCDVWLNNPLRPLEACGTSGMKAAMNAALNLSILDGWWAESAGEDYGWVIPSADASADAAERDAVEADALYDLLEHDVTPRFYDRDSDDVPRDWVGMLRRTLAGLVPELGADRMVREYVDRLYRHAWRHAVAMGADHARGARELAAFGARLRAAWPQVAVVHVESGGIDAPQVGDEVRLRAHVELGELSPDDVQIEVVFGRATADETISSPRREALELTSDPDAPGPRVYAGRLVLDRAGAFGYTVRVIPRHPLLQSAAELGLVALPPSGE</sequence>
<comment type="function">
    <text evidence="10">Phosphorylase is an important allosteric enzyme in carbohydrate metabolism. Enzymes from different sources differ in their regulatory mechanisms and in their natural substrates. However, all known phosphorylases share catalytic and structural properties.</text>
</comment>
<evidence type="ECO:0000256" key="6">
    <source>
        <dbReference type="ARBA" id="ARBA00022676"/>
    </source>
</evidence>
<accession>A0AAU7WB26</accession>
<evidence type="ECO:0000256" key="5">
    <source>
        <dbReference type="ARBA" id="ARBA00022533"/>
    </source>
</evidence>
<keyword evidence="5" id="KW-0021">Allosteric enzyme</keyword>
<dbReference type="InterPro" id="IPR011834">
    <property type="entry name" value="Agluc_phsphrylas"/>
</dbReference>
<comment type="cofactor">
    <cofactor evidence="2">
        <name>pyridoxal 5'-phosphate</name>
        <dbReference type="ChEBI" id="CHEBI:597326"/>
    </cofactor>
</comment>
<dbReference type="GO" id="GO:0030170">
    <property type="term" value="F:pyridoxal phosphate binding"/>
    <property type="evidence" value="ECO:0007669"/>
    <property type="project" value="InterPro"/>
</dbReference>
<dbReference type="Pfam" id="PF00343">
    <property type="entry name" value="Phosphorylase"/>
    <property type="match status" value="1"/>
</dbReference>
<evidence type="ECO:0000256" key="4">
    <source>
        <dbReference type="ARBA" id="ARBA00012591"/>
    </source>
</evidence>
<evidence type="ECO:0000256" key="9">
    <source>
        <dbReference type="ARBA" id="ARBA00023277"/>
    </source>
</evidence>
<dbReference type="RefSeq" id="WP_350349685.1">
    <property type="nucleotide sequence ID" value="NZ_CP158374.1"/>
</dbReference>
<dbReference type="PIRSF" id="PIRSF000460">
    <property type="entry name" value="Pprylas_GlgP"/>
    <property type="match status" value="1"/>
</dbReference>
<feature type="modified residue" description="N6-(pyridoxal phosphate)lysine" evidence="11">
    <location>
        <position position="606"/>
    </location>
</feature>
<evidence type="ECO:0000256" key="11">
    <source>
        <dbReference type="PIRSR" id="PIRSR000460-1"/>
    </source>
</evidence>
<evidence type="ECO:0000313" key="13">
    <source>
        <dbReference type="EMBL" id="XBX83684.1"/>
    </source>
</evidence>
<feature type="domain" description="DUF3417" evidence="12">
    <location>
        <begin position="13"/>
        <end position="120"/>
    </location>
</feature>
<evidence type="ECO:0000256" key="10">
    <source>
        <dbReference type="ARBA" id="ARBA00025174"/>
    </source>
</evidence>
<evidence type="ECO:0000256" key="3">
    <source>
        <dbReference type="ARBA" id="ARBA00006047"/>
    </source>
</evidence>
<name>A0AAU7WB26_9MICO</name>
<dbReference type="PANTHER" id="PTHR42655:SF1">
    <property type="entry name" value="GLYCOGEN PHOSPHORYLASE"/>
    <property type="match status" value="1"/>
</dbReference>
<evidence type="ECO:0000256" key="8">
    <source>
        <dbReference type="ARBA" id="ARBA00022898"/>
    </source>
</evidence>
<keyword evidence="9" id="KW-0119">Carbohydrate metabolism</keyword>
<dbReference type="InterPro" id="IPR052182">
    <property type="entry name" value="Glycogen/Maltodextrin_Phosph"/>
</dbReference>
<evidence type="ECO:0000259" key="12">
    <source>
        <dbReference type="Pfam" id="PF11897"/>
    </source>
</evidence>